<dbReference type="GO" id="GO:0000287">
    <property type="term" value="F:magnesium ion binding"/>
    <property type="evidence" value="ECO:0007669"/>
    <property type="project" value="InterPro"/>
</dbReference>
<dbReference type="SUPFAM" id="SSF52540">
    <property type="entry name" value="P-loop containing nucleoside triphosphate hydrolases"/>
    <property type="match status" value="1"/>
</dbReference>
<dbReference type="PANTHER" id="PTHR11702:SF31">
    <property type="entry name" value="MITOCHONDRIAL RIBOSOME-ASSOCIATED GTPASE 2"/>
    <property type="match status" value="1"/>
</dbReference>
<dbReference type="InterPro" id="IPR006073">
    <property type="entry name" value="GTP-bd"/>
</dbReference>
<comment type="subunit">
    <text evidence="8">Monomer.</text>
</comment>
<dbReference type="InterPro" id="IPR036726">
    <property type="entry name" value="GTP1_OBG_dom_sf"/>
</dbReference>
<keyword evidence="5 8" id="KW-0378">Hydrolase</keyword>
<gene>
    <name evidence="8 12" type="primary">obg</name>
    <name evidence="12" type="ORF">BGE01nite_20050</name>
</gene>
<evidence type="ECO:0000256" key="5">
    <source>
        <dbReference type="ARBA" id="ARBA00022801"/>
    </source>
</evidence>
<dbReference type="InterPro" id="IPR005225">
    <property type="entry name" value="Small_GTP-bd"/>
</dbReference>
<dbReference type="FunFam" id="2.70.210.12:FF:000001">
    <property type="entry name" value="GTPase Obg"/>
    <property type="match status" value="1"/>
</dbReference>
<dbReference type="GO" id="GO:0005525">
    <property type="term" value="F:GTP binding"/>
    <property type="evidence" value="ECO:0007669"/>
    <property type="project" value="UniProtKB-UniRule"/>
</dbReference>
<feature type="binding site" evidence="8">
    <location>
        <position position="184"/>
    </location>
    <ligand>
        <name>Mg(2+)</name>
        <dbReference type="ChEBI" id="CHEBI:18420"/>
    </ligand>
</feature>
<dbReference type="CDD" id="cd01898">
    <property type="entry name" value="Obg"/>
    <property type="match status" value="1"/>
</dbReference>
<dbReference type="InterPro" id="IPR045086">
    <property type="entry name" value="OBG_GTPase"/>
</dbReference>
<keyword evidence="7 8" id="KW-0342">GTP-binding</keyword>
<evidence type="ECO:0000256" key="9">
    <source>
        <dbReference type="SAM" id="MobiDB-lite"/>
    </source>
</evidence>
<feature type="domain" description="Obg" evidence="11">
    <location>
        <begin position="1"/>
        <end position="170"/>
    </location>
</feature>
<dbReference type="HAMAP" id="MF_01454">
    <property type="entry name" value="GTPase_Obg"/>
    <property type="match status" value="1"/>
</dbReference>
<dbReference type="InterPro" id="IPR006169">
    <property type="entry name" value="GTP1_OBG_dom"/>
</dbReference>
<name>A0A512M7L4_9BACT</name>
<dbReference type="PIRSF" id="PIRSF002401">
    <property type="entry name" value="GTP_bd_Obg/CgtA"/>
    <property type="match status" value="1"/>
</dbReference>
<dbReference type="Proteomes" id="UP000321577">
    <property type="component" value="Unassembled WGS sequence"/>
</dbReference>
<feature type="binding site" evidence="8">
    <location>
        <begin position="202"/>
        <end position="206"/>
    </location>
    <ligand>
        <name>GTP</name>
        <dbReference type="ChEBI" id="CHEBI:37565"/>
    </ligand>
</feature>
<dbReference type="GO" id="GO:0043022">
    <property type="term" value="F:ribosome binding"/>
    <property type="evidence" value="ECO:0007669"/>
    <property type="project" value="UniProtKB-ARBA"/>
</dbReference>
<dbReference type="EC" id="3.6.5.-" evidence="8"/>
<dbReference type="InterPro" id="IPR031167">
    <property type="entry name" value="G_OBG"/>
</dbReference>
<dbReference type="GO" id="GO:0042254">
    <property type="term" value="P:ribosome biogenesis"/>
    <property type="evidence" value="ECO:0007669"/>
    <property type="project" value="UniProtKB-UniRule"/>
</dbReference>
<feature type="domain" description="OBG-type G" evidence="10">
    <location>
        <begin position="171"/>
        <end position="340"/>
    </location>
</feature>
<comment type="similarity">
    <text evidence="1 8">Belongs to the TRAFAC class OBG-HflX-like GTPase superfamily. OBG GTPase family.</text>
</comment>
<keyword evidence="13" id="KW-1185">Reference proteome</keyword>
<comment type="function">
    <text evidence="8">An essential GTPase which binds GTP, GDP and possibly (p)ppGpp with moderate affinity, with high nucleotide exchange rates and a fairly low GTP hydrolysis rate. Plays a role in control of the cell cycle, stress response, ribosome biogenesis and in those bacteria that undergo differentiation, in morphogenesis control.</text>
</comment>
<dbReference type="GO" id="GO:0005737">
    <property type="term" value="C:cytoplasm"/>
    <property type="evidence" value="ECO:0007669"/>
    <property type="project" value="UniProtKB-SubCell"/>
</dbReference>
<evidence type="ECO:0000256" key="4">
    <source>
        <dbReference type="ARBA" id="ARBA00022741"/>
    </source>
</evidence>
<dbReference type="PROSITE" id="PS51710">
    <property type="entry name" value="G_OBG"/>
    <property type="match status" value="1"/>
</dbReference>
<dbReference type="AlphaFoldDB" id="A0A512M7L4"/>
<dbReference type="Pfam" id="PF01018">
    <property type="entry name" value="GTP1_OBG"/>
    <property type="match status" value="1"/>
</dbReference>
<comment type="subcellular location">
    <subcellularLocation>
        <location evidence="8">Cytoplasm</location>
    </subcellularLocation>
</comment>
<sequence length="354" mass="38529">MFVDQIKVFARAGKGGDGSMHFHRGKFRPKGGPDGGDGGKGASVVLQTDPSTNSLRQFFFTTKLLAKDGDKGGANQCTGRSAEDVIYKIPVGTVISKIVEEEDPETGETSIRYEPFADLAEPHQTFVLCKGGKGGKGNVHFKTSTHQSPRETTPGEPGEEGRFHFELRSIADAGLVGFPNAGKSTLLSKLSAAKPKIANYPFTTLQPLVGVIHFGDHRRGTMADIPGLIEGASQNIGLGHDFLRHIMRCRTLLFVVDTAGTEGRDPISDLETVRKEVKLYSDELAKRPWIIVANKMDVEESEEHLTRLKDRFKRIKIFPISAESGLGMDKLRAHLDKQIGVDTLVSFAPASTDS</sequence>
<dbReference type="InterPro" id="IPR027417">
    <property type="entry name" value="P-loop_NTPase"/>
</dbReference>
<dbReference type="NCBIfam" id="NF008955">
    <property type="entry name" value="PRK12297.1"/>
    <property type="match status" value="1"/>
</dbReference>
<feature type="region of interest" description="Disordered" evidence="9">
    <location>
        <begin position="19"/>
        <end position="42"/>
    </location>
</feature>
<keyword evidence="6 8" id="KW-0460">Magnesium</keyword>
<dbReference type="Gene3D" id="3.40.50.300">
    <property type="entry name" value="P-loop containing nucleotide triphosphate hydrolases"/>
    <property type="match status" value="1"/>
</dbReference>
<dbReference type="EMBL" id="BKAG01000011">
    <property type="protein sequence ID" value="GEP42714.1"/>
    <property type="molecule type" value="Genomic_DNA"/>
</dbReference>
<feature type="binding site" evidence="8">
    <location>
        <begin position="321"/>
        <end position="323"/>
    </location>
    <ligand>
        <name>GTP</name>
        <dbReference type="ChEBI" id="CHEBI:37565"/>
    </ligand>
</feature>
<evidence type="ECO:0000256" key="3">
    <source>
        <dbReference type="ARBA" id="ARBA00022723"/>
    </source>
</evidence>
<evidence type="ECO:0000256" key="7">
    <source>
        <dbReference type="ARBA" id="ARBA00023134"/>
    </source>
</evidence>
<evidence type="ECO:0000259" key="10">
    <source>
        <dbReference type="PROSITE" id="PS51710"/>
    </source>
</evidence>
<comment type="caution">
    <text evidence="12">The sequence shown here is derived from an EMBL/GenBank/DDBJ whole genome shotgun (WGS) entry which is preliminary data.</text>
</comment>
<proteinExistence type="inferred from homology"/>
<dbReference type="PANTHER" id="PTHR11702">
    <property type="entry name" value="DEVELOPMENTALLY REGULATED GTP-BINDING PROTEIN-RELATED"/>
    <property type="match status" value="1"/>
</dbReference>
<feature type="binding site" evidence="8">
    <location>
        <begin position="294"/>
        <end position="297"/>
    </location>
    <ligand>
        <name>GTP</name>
        <dbReference type="ChEBI" id="CHEBI:37565"/>
    </ligand>
</feature>
<feature type="compositionally biased region" description="Gly residues" evidence="9">
    <location>
        <begin position="32"/>
        <end position="41"/>
    </location>
</feature>
<keyword evidence="3 8" id="KW-0479">Metal-binding</keyword>
<dbReference type="NCBIfam" id="TIGR00231">
    <property type="entry name" value="small_GTP"/>
    <property type="match status" value="1"/>
</dbReference>
<evidence type="ECO:0000259" key="11">
    <source>
        <dbReference type="PROSITE" id="PS51883"/>
    </source>
</evidence>
<reference evidence="12 13" key="1">
    <citation type="submission" date="2019-07" db="EMBL/GenBank/DDBJ databases">
        <title>Whole genome shotgun sequence of Brevifollis gellanilyticus NBRC 108608.</title>
        <authorList>
            <person name="Hosoyama A."/>
            <person name="Uohara A."/>
            <person name="Ohji S."/>
            <person name="Ichikawa N."/>
        </authorList>
    </citation>
    <scope>NUCLEOTIDE SEQUENCE [LARGE SCALE GENOMIC DNA]</scope>
    <source>
        <strain evidence="12 13">NBRC 108608</strain>
    </source>
</reference>
<dbReference type="Pfam" id="PF01926">
    <property type="entry name" value="MMR_HSR1"/>
    <property type="match status" value="1"/>
</dbReference>
<feature type="binding site" evidence="8">
    <location>
        <begin position="224"/>
        <end position="227"/>
    </location>
    <ligand>
        <name>GTP</name>
        <dbReference type="ChEBI" id="CHEBI:37565"/>
    </ligand>
</feature>
<keyword evidence="4 8" id="KW-0547">Nucleotide-binding</keyword>
<feature type="binding site" evidence="8">
    <location>
        <begin position="177"/>
        <end position="184"/>
    </location>
    <ligand>
        <name>GTP</name>
        <dbReference type="ChEBI" id="CHEBI:37565"/>
    </ligand>
</feature>
<evidence type="ECO:0000256" key="1">
    <source>
        <dbReference type="ARBA" id="ARBA00007699"/>
    </source>
</evidence>
<dbReference type="SUPFAM" id="SSF82051">
    <property type="entry name" value="Obg GTP-binding protein N-terminal domain"/>
    <property type="match status" value="1"/>
</dbReference>
<comment type="cofactor">
    <cofactor evidence="8">
        <name>Mg(2+)</name>
        <dbReference type="ChEBI" id="CHEBI:18420"/>
    </cofactor>
</comment>
<evidence type="ECO:0000313" key="13">
    <source>
        <dbReference type="Proteomes" id="UP000321577"/>
    </source>
</evidence>
<dbReference type="NCBIfam" id="NF008956">
    <property type="entry name" value="PRK12299.1"/>
    <property type="match status" value="1"/>
</dbReference>
<dbReference type="NCBIfam" id="TIGR02729">
    <property type="entry name" value="Obg_CgtA"/>
    <property type="match status" value="1"/>
</dbReference>
<dbReference type="Gene3D" id="2.70.210.12">
    <property type="entry name" value="GTP1/OBG domain"/>
    <property type="match status" value="1"/>
</dbReference>
<evidence type="ECO:0000256" key="6">
    <source>
        <dbReference type="ARBA" id="ARBA00022842"/>
    </source>
</evidence>
<dbReference type="OrthoDB" id="9807318at2"/>
<dbReference type="PROSITE" id="PS51883">
    <property type="entry name" value="OBG"/>
    <property type="match status" value="1"/>
</dbReference>
<evidence type="ECO:0000256" key="2">
    <source>
        <dbReference type="ARBA" id="ARBA00022490"/>
    </source>
</evidence>
<organism evidence="12 13">
    <name type="scientific">Brevifollis gellanilyticus</name>
    <dbReference type="NCBI Taxonomy" id="748831"/>
    <lineage>
        <taxon>Bacteria</taxon>
        <taxon>Pseudomonadati</taxon>
        <taxon>Verrucomicrobiota</taxon>
        <taxon>Verrucomicrobiia</taxon>
        <taxon>Verrucomicrobiales</taxon>
        <taxon>Verrucomicrobiaceae</taxon>
    </lineage>
</organism>
<evidence type="ECO:0000313" key="12">
    <source>
        <dbReference type="EMBL" id="GEP42714.1"/>
    </source>
</evidence>
<feature type="binding site" evidence="8">
    <location>
        <position position="204"/>
    </location>
    <ligand>
        <name>Mg(2+)</name>
        <dbReference type="ChEBI" id="CHEBI:18420"/>
    </ligand>
</feature>
<protein>
    <recommendedName>
        <fullName evidence="8">GTPase Obg</fullName>
        <ecNumber evidence="8">3.6.5.-</ecNumber>
    </recommendedName>
    <alternativeName>
        <fullName evidence="8">GTP-binding protein Obg</fullName>
    </alternativeName>
</protein>
<evidence type="ECO:0000256" key="8">
    <source>
        <dbReference type="HAMAP-Rule" id="MF_01454"/>
    </source>
</evidence>
<dbReference type="InterPro" id="IPR014100">
    <property type="entry name" value="GTP-bd_Obg/CgtA"/>
</dbReference>
<dbReference type="RefSeq" id="WP_146850303.1">
    <property type="nucleotide sequence ID" value="NZ_BKAG01000011.1"/>
</dbReference>
<dbReference type="PRINTS" id="PR00326">
    <property type="entry name" value="GTP1OBG"/>
</dbReference>
<dbReference type="GO" id="GO:0003924">
    <property type="term" value="F:GTPase activity"/>
    <property type="evidence" value="ECO:0007669"/>
    <property type="project" value="UniProtKB-UniRule"/>
</dbReference>
<keyword evidence="2 8" id="KW-0963">Cytoplasm</keyword>
<accession>A0A512M7L4</accession>